<feature type="domain" description="Transposase Helix-turn-helix" evidence="2">
    <location>
        <begin position="34"/>
        <end position="78"/>
    </location>
</feature>
<sequence length="119" mass="13175">MVPYPATLDVPHELIEHVAWLLYEHRRTRSTRRRKLGCFDQALLTLVHLRKNETFAQPGAGFGISQATAGRYVDEALEVPGSWAPGLHEAGTGPGEGDHVSVDGTPIPTDRVRAEQPYY</sequence>
<protein>
    <recommendedName>
        <fullName evidence="2">Transposase Helix-turn-helix domain-containing protein</fullName>
    </recommendedName>
</protein>
<dbReference type="Proteomes" id="UP001500058">
    <property type="component" value="Unassembled WGS sequence"/>
</dbReference>
<feature type="compositionally biased region" description="Basic and acidic residues" evidence="1">
    <location>
        <begin position="110"/>
        <end position="119"/>
    </location>
</feature>
<gene>
    <name evidence="3" type="ORF">GCM10010420_34550</name>
</gene>
<evidence type="ECO:0000259" key="2">
    <source>
        <dbReference type="Pfam" id="PF13613"/>
    </source>
</evidence>
<organism evidence="3 4">
    <name type="scientific">Streptomyces glaucosporus</name>
    <dbReference type="NCBI Taxonomy" id="284044"/>
    <lineage>
        <taxon>Bacteria</taxon>
        <taxon>Bacillati</taxon>
        <taxon>Actinomycetota</taxon>
        <taxon>Actinomycetes</taxon>
        <taxon>Kitasatosporales</taxon>
        <taxon>Streptomycetaceae</taxon>
        <taxon>Streptomyces</taxon>
    </lineage>
</organism>
<comment type="caution">
    <text evidence="3">The sequence shown here is derived from an EMBL/GenBank/DDBJ whole genome shotgun (WGS) entry which is preliminary data.</text>
</comment>
<evidence type="ECO:0000313" key="3">
    <source>
        <dbReference type="EMBL" id="GAA2404205.1"/>
    </source>
</evidence>
<reference evidence="3 4" key="1">
    <citation type="journal article" date="2019" name="Int. J. Syst. Evol. Microbiol.">
        <title>The Global Catalogue of Microorganisms (GCM) 10K type strain sequencing project: providing services to taxonomists for standard genome sequencing and annotation.</title>
        <authorList>
            <consortium name="The Broad Institute Genomics Platform"/>
            <consortium name="The Broad Institute Genome Sequencing Center for Infectious Disease"/>
            <person name="Wu L."/>
            <person name="Ma J."/>
        </authorList>
    </citation>
    <scope>NUCLEOTIDE SEQUENCE [LARGE SCALE GENOMIC DNA]</scope>
    <source>
        <strain evidence="3 4">JCM 6921</strain>
    </source>
</reference>
<keyword evidence="4" id="KW-1185">Reference proteome</keyword>
<evidence type="ECO:0000313" key="4">
    <source>
        <dbReference type="Proteomes" id="UP001500058"/>
    </source>
</evidence>
<dbReference type="Pfam" id="PF13613">
    <property type="entry name" value="HTH_Tnp_4"/>
    <property type="match status" value="1"/>
</dbReference>
<proteinExistence type="predicted"/>
<dbReference type="InterPro" id="IPR027805">
    <property type="entry name" value="Transposase_HTH_dom"/>
</dbReference>
<dbReference type="EMBL" id="BAAATJ010000016">
    <property type="protein sequence ID" value="GAA2404205.1"/>
    <property type="molecule type" value="Genomic_DNA"/>
</dbReference>
<evidence type="ECO:0000256" key="1">
    <source>
        <dbReference type="SAM" id="MobiDB-lite"/>
    </source>
</evidence>
<accession>A0ABN3IGR3</accession>
<name>A0ABN3IGR3_9ACTN</name>
<feature type="region of interest" description="Disordered" evidence="1">
    <location>
        <begin position="83"/>
        <end position="119"/>
    </location>
</feature>